<protein>
    <submittedName>
        <fullName evidence="2">Uncharacterized protein</fullName>
    </submittedName>
</protein>
<feature type="transmembrane region" description="Helical" evidence="1">
    <location>
        <begin position="7"/>
        <end position="29"/>
    </location>
</feature>
<evidence type="ECO:0000313" key="3">
    <source>
        <dbReference type="Proteomes" id="UP000050454"/>
    </source>
</evidence>
<keyword evidence="3" id="KW-1185">Reference proteome</keyword>
<keyword evidence="1" id="KW-1133">Transmembrane helix</keyword>
<dbReference type="OrthoDB" id="1493032at2"/>
<sequence>MEILADLFKILIPSGFLLLGMFLLVRSFLNKQYEQKQLEVKAQVNEGTLSLRLQAYERMTLFLERITPNYLLLRLYEKANQVGDFQAILLKEVREEYYHNLAQQIYIGPDTWEEIKNSMNSVLTLINQSASELSADQPAIKLSKKIFDKVVNEEIDPTSKALLMLKKEVQVLFA</sequence>
<dbReference type="InterPro" id="IPR057695">
    <property type="entry name" value="DUF7935"/>
</dbReference>
<dbReference type="EMBL" id="LGTQ01000009">
    <property type="protein sequence ID" value="KPM47865.1"/>
    <property type="molecule type" value="Genomic_DNA"/>
</dbReference>
<dbReference type="Pfam" id="PF25589">
    <property type="entry name" value="DUF7935"/>
    <property type="match status" value="1"/>
</dbReference>
<dbReference type="STRING" id="1605367.AFM12_11525"/>
<comment type="caution">
    <text evidence="2">The sequence shown here is derived from an EMBL/GenBank/DDBJ whole genome shotgun (WGS) entry which is preliminary data.</text>
</comment>
<evidence type="ECO:0000313" key="2">
    <source>
        <dbReference type="EMBL" id="KPM47865.1"/>
    </source>
</evidence>
<keyword evidence="1" id="KW-0812">Transmembrane</keyword>
<evidence type="ECO:0000256" key="1">
    <source>
        <dbReference type="SAM" id="Phobius"/>
    </source>
</evidence>
<gene>
    <name evidence="2" type="ORF">AFM12_11525</name>
</gene>
<dbReference type="PATRIC" id="fig|1605367.3.peg.3703"/>
<reference evidence="2 3" key="1">
    <citation type="submission" date="2015-07" db="EMBL/GenBank/DDBJ databases">
        <title>The draft genome sequence of Leadbetterella sp. JN14-9.</title>
        <authorList>
            <person name="Liu Y."/>
            <person name="Du J."/>
            <person name="Shao Z."/>
        </authorList>
    </citation>
    <scope>NUCLEOTIDE SEQUENCE [LARGE SCALE GENOMIC DNA]</scope>
    <source>
        <strain evidence="2 3">JN14-9</strain>
    </source>
</reference>
<dbReference type="RefSeq" id="WP_055148328.1">
    <property type="nucleotide sequence ID" value="NZ_CAKZPM010000009.1"/>
</dbReference>
<dbReference type="Proteomes" id="UP000050454">
    <property type="component" value="Unassembled WGS sequence"/>
</dbReference>
<accession>A0A0P7C1I4</accession>
<proteinExistence type="predicted"/>
<keyword evidence="1" id="KW-0472">Membrane</keyword>
<organism evidence="2 3">
    <name type="scientific">Jiulongibacter sediminis</name>
    <dbReference type="NCBI Taxonomy" id="1605367"/>
    <lineage>
        <taxon>Bacteria</taxon>
        <taxon>Pseudomonadati</taxon>
        <taxon>Bacteroidota</taxon>
        <taxon>Cytophagia</taxon>
        <taxon>Cytophagales</taxon>
        <taxon>Leadbetterellaceae</taxon>
        <taxon>Jiulongibacter</taxon>
    </lineage>
</organism>
<dbReference type="AlphaFoldDB" id="A0A0P7C1I4"/>
<name>A0A0P7C1I4_9BACT</name>